<evidence type="ECO:0000313" key="2">
    <source>
        <dbReference type="Proteomes" id="UP000075901"/>
    </source>
</evidence>
<reference evidence="1" key="2">
    <citation type="submission" date="2020-05" db="UniProtKB">
        <authorList>
            <consortium name="EnsemblMetazoa"/>
        </authorList>
    </citation>
    <scope>IDENTIFICATION</scope>
    <source>
        <strain evidence="1">maculatus3</strain>
    </source>
</reference>
<name>A0A182SDZ7_9DIPT</name>
<dbReference type="EnsemblMetazoa" id="AMAM004855-RA">
    <property type="protein sequence ID" value="AMAM004855-PA"/>
    <property type="gene ID" value="AMAM004855"/>
</dbReference>
<dbReference type="VEuPathDB" id="VectorBase:AMAM004855"/>
<accession>A0A182SDZ7</accession>
<organism evidence="1 2">
    <name type="scientific">Anopheles maculatus</name>
    <dbReference type="NCBI Taxonomy" id="74869"/>
    <lineage>
        <taxon>Eukaryota</taxon>
        <taxon>Metazoa</taxon>
        <taxon>Ecdysozoa</taxon>
        <taxon>Arthropoda</taxon>
        <taxon>Hexapoda</taxon>
        <taxon>Insecta</taxon>
        <taxon>Pterygota</taxon>
        <taxon>Neoptera</taxon>
        <taxon>Endopterygota</taxon>
        <taxon>Diptera</taxon>
        <taxon>Nematocera</taxon>
        <taxon>Culicoidea</taxon>
        <taxon>Culicidae</taxon>
        <taxon>Anophelinae</taxon>
        <taxon>Anopheles</taxon>
        <taxon>Anopheles maculatus group</taxon>
    </lineage>
</organism>
<dbReference type="AlphaFoldDB" id="A0A182SDZ7"/>
<reference evidence="2" key="1">
    <citation type="submission" date="2013-09" db="EMBL/GenBank/DDBJ databases">
        <title>The Genome Sequence of Anopheles maculatus species B.</title>
        <authorList>
            <consortium name="The Broad Institute Genomics Platform"/>
            <person name="Neafsey D.E."/>
            <person name="Besansky N."/>
            <person name="Howell P."/>
            <person name="Walton C."/>
            <person name="Young S.K."/>
            <person name="Zeng Q."/>
            <person name="Gargeya S."/>
            <person name="Fitzgerald M."/>
            <person name="Haas B."/>
            <person name="Abouelleil A."/>
            <person name="Allen A.W."/>
            <person name="Alvarado L."/>
            <person name="Arachchi H.M."/>
            <person name="Berlin A.M."/>
            <person name="Chapman S.B."/>
            <person name="Gainer-Dewar J."/>
            <person name="Goldberg J."/>
            <person name="Griggs A."/>
            <person name="Gujja S."/>
            <person name="Hansen M."/>
            <person name="Howarth C."/>
            <person name="Imamovic A."/>
            <person name="Ireland A."/>
            <person name="Larimer J."/>
            <person name="McCowan C."/>
            <person name="Murphy C."/>
            <person name="Pearson M."/>
            <person name="Poon T.W."/>
            <person name="Priest M."/>
            <person name="Roberts A."/>
            <person name="Saif S."/>
            <person name="Shea T."/>
            <person name="Sisk P."/>
            <person name="Sykes S."/>
            <person name="Wortman J."/>
            <person name="Nusbaum C."/>
            <person name="Birren B."/>
        </authorList>
    </citation>
    <scope>NUCLEOTIDE SEQUENCE [LARGE SCALE GENOMIC DNA]</scope>
    <source>
        <strain evidence="2">maculatus3</strain>
    </source>
</reference>
<protein>
    <submittedName>
        <fullName evidence="1">Uncharacterized protein</fullName>
    </submittedName>
</protein>
<sequence length="152" mass="17078">MPWNTSSGVQPKKAASAELSFAGQIYSIPVKRHQSLPRRLLGSLKPERDASEESEQMFLKQLLKEHGLYNKHQTIHQRRRLKQLLEQEYRVSNNALAAQAETDRPTGSIELHSMPNNPEPLRRGSSLSAVTTATDGKNLLKLVTLSLPTFTH</sequence>
<evidence type="ECO:0000313" key="1">
    <source>
        <dbReference type="EnsemblMetazoa" id="AMAM004855-PA"/>
    </source>
</evidence>
<keyword evidence="2" id="KW-1185">Reference proteome</keyword>
<proteinExistence type="predicted"/>
<dbReference type="Proteomes" id="UP000075901">
    <property type="component" value="Unassembled WGS sequence"/>
</dbReference>